<evidence type="ECO:0000259" key="5">
    <source>
        <dbReference type="Pfam" id="PF00849"/>
    </source>
</evidence>
<reference evidence="6" key="1">
    <citation type="submission" date="2020-10" db="EMBL/GenBank/DDBJ databases">
        <authorList>
            <person name="Gilroy R."/>
        </authorList>
    </citation>
    <scope>NUCLEOTIDE SEQUENCE</scope>
    <source>
        <strain evidence="6">B3-4054</strain>
    </source>
</reference>
<comment type="catalytic activity">
    <reaction evidence="4">
        <text>a uridine in RNA = a pseudouridine in RNA</text>
        <dbReference type="Rhea" id="RHEA:48348"/>
        <dbReference type="Rhea" id="RHEA-COMP:12068"/>
        <dbReference type="Rhea" id="RHEA-COMP:12069"/>
        <dbReference type="ChEBI" id="CHEBI:65314"/>
        <dbReference type="ChEBI" id="CHEBI:65315"/>
    </reaction>
</comment>
<dbReference type="InterPro" id="IPR006225">
    <property type="entry name" value="PsdUridine_synth_RluC/D"/>
</dbReference>
<dbReference type="PROSITE" id="PS50889">
    <property type="entry name" value="S4"/>
    <property type="match status" value="1"/>
</dbReference>
<dbReference type="PANTHER" id="PTHR21600">
    <property type="entry name" value="MITOCHONDRIAL RNA PSEUDOURIDINE SYNTHASE"/>
    <property type="match status" value="1"/>
</dbReference>
<reference evidence="6" key="2">
    <citation type="journal article" date="2021" name="PeerJ">
        <title>Extensive microbial diversity within the chicken gut microbiome revealed by metagenomics and culture.</title>
        <authorList>
            <person name="Gilroy R."/>
            <person name="Ravi A."/>
            <person name="Getino M."/>
            <person name="Pursley I."/>
            <person name="Horton D.L."/>
            <person name="Alikhan N.F."/>
            <person name="Baker D."/>
            <person name="Gharbi K."/>
            <person name="Hall N."/>
            <person name="Watson M."/>
            <person name="Adriaenssens E.M."/>
            <person name="Foster-Nyarko E."/>
            <person name="Jarju S."/>
            <person name="Secka A."/>
            <person name="Antonio M."/>
            <person name="Oren A."/>
            <person name="Chaudhuri R.R."/>
            <person name="La Ragione R."/>
            <person name="Hildebrand F."/>
            <person name="Pallen M.J."/>
        </authorList>
    </citation>
    <scope>NUCLEOTIDE SEQUENCE</scope>
    <source>
        <strain evidence="6">B3-4054</strain>
    </source>
</reference>
<dbReference type="GO" id="GO:0140098">
    <property type="term" value="F:catalytic activity, acting on RNA"/>
    <property type="evidence" value="ECO:0007669"/>
    <property type="project" value="UniProtKB-ARBA"/>
</dbReference>
<dbReference type="EMBL" id="JADIMS010000122">
    <property type="protein sequence ID" value="MBO8450763.1"/>
    <property type="molecule type" value="Genomic_DNA"/>
</dbReference>
<comment type="caution">
    <text evidence="6">The sequence shown here is derived from an EMBL/GenBank/DDBJ whole genome shotgun (WGS) entry which is preliminary data.</text>
</comment>
<dbReference type="Gene3D" id="3.30.2350.10">
    <property type="entry name" value="Pseudouridine synthase"/>
    <property type="match status" value="1"/>
</dbReference>
<evidence type="ECO:0000256" key="1">
    <source>
        <dbReference type="ARBA" id="ARBA00010876"/>
    </source>
</evidence>
<keyword evidence="4" id="KW-0413">Isomerase</keyword>
<dbReference type="GO" id="GO:0000455">
    <property type="term" value="P:enzyme-directed rRNA pseudouridine synthesis"/>
    <property type="evidence" value="ECO:0007669"/>
    <property type="project" value="TreeGrafter"/>
</dbReference>
<dbReference type="AlphaFoldDB" id="A0A9D9ENJ0"/>
<feature type="domain" description="Pseudouridine synthase RsuA/RluA-like" evidence="5">
    <location>
        <begin position="88"/>
        <end position="256"/>
    </location>
</feature>
<dbReference type="PANTHER" id="PTHR21600:SF44">
    <property type="entry name" value="RIBOSOMAL LARGE SUBUNIT PSEUDOURIDINE SYNTHASE D"/>
    <property type="match status" value="1"/>
</dbReference>
<dbReference type="GO" id="GO:0009982">
    <property type="term" value="F:pseudouridine synthase activity"/>
    <property type="evidence" value="ECO:0007669"/>
    <property type="project" value="InterPro"/>
</dbReference>
<sequence>MTDNTFTVDLPDGVQIRLDKYCAGNCGLVRSRLKNGLQSAEVNGKPVKLSRAVKNGDRIRLCWEEPASGGSVVPEDIPLDILFENGDVTVVNKPQGMVTHPAAGNWSGTLANALLYHWGFRDAPEVAETGAGADVPAGFAANRPGIVHRLDKDTSGVLITARNPAAADFLQNEFQSRRVKKIYTAVLCGVPAEKRGVVDNFIFRDPANRLRFTCAARPGRGKHARTAYRVVAEYGDFSLVVFRIFTGRTHQIRVHSLALGCPVLGDPLYGRRNRQFSAVPMMLHARSLRIRLPGEDSPRLFRAPLPEHFLQTLHALRKTGNPLTDRTE</sequence>
<dbReference type="GO" id="GO:0003723">
    <property type="term" value="F:RNA binding"/>
    <property type="evidence" value="ECO:0007669"/>
    <property type="project" value="UniProtKB-KW"/>
</dbReference>
<protein>
    <recommendedName>
        <fullName evidence="4">Pseudouridine synthase</fullName>
        <ecNumber evidence="4">5.4.99.-</ecNumber>
    </recommendedName>
</protein>
<dbReference type="InterPro" id="IPR020103">
    <property type="entry name" value="PsdUridine_synth_cat_dom_sf"/>
</dbReference>
<dbReference type="Pfam" id="PF00849">
    <property type="entry name" value="PseudoU_synth_2"/>
    <property type="match status" value="1"/>
</dbReference>
<name>A0A9D9ENJ0_9SPIR</name>
<evidence type="ECO:0000256" key="2">
    <source>
        <dbReference type="PIRSR" id="PIRSR606225-1"/>
    </source>
</evidence>
<dbReference type="Proteomes" id="UP000823616">
    <property type="component" value="Unassembled WGS sequence"/>
</dbReference>
<evidence type="ECO:0000256" key="4">
    <source>
        <dbReference type="RuleBase" id="RU362028"/>
    </source>
</evidence>
<gene>
    <name evidence="6" type="ORF">IAA96_06625</name>
</gene>
<dbReference type="SUPFAM" id="SSF55120">
    <property type="entry name" value="Pseudouridine synthase"/>
    <property type="match status" value="1"/>
</dbReference>
<dbReference type="InterPro" id="IPR006145">
    <property type="entry name" value="PsdUridine_synth_RsuA/RluA"/>
</dbReference>
<evidence type="ECO:0000313" key="6">
    <source>
        <dbReference type="EMBL" id="MBO8450763.1"/>
    </source>
</evidence>
<proteinExistence type="inferred from homology"/>
<comment type="similarity">
    <text evidence="1 4">Belongs to the pseudouridine synthase RluA family.</text>
</comment>
<feature type="active site" evidence="2">
    <location>
        <position position="151"/>
    </location>
</feature>
<dbReference type="CDD" id="cd02869">
    <property type="entry name" value="PseudoU_synth_RluA_like"/>
    <property type="match status" value="1"/>
</dbReference>
<dbReference type="EC" id="5.4.99.-" evidence="4"/>
<evidence type="ECO:0000313" key="7">
    <source>
        <dbReference type="Proteomes" id="UP000823616"/>
    </source>
</evidence>
<dbReference type="InterPro" id="IPR050188">
    <property type="entry name" value="RluA_PseudoU_synthase"/>
</dbReference>
<dbReference type="NCBIfam" id="TIGR00005">
    <property type="entry name" value="rluA_subfam"/>
    <property type="match status" value="1"/>
</dbReference>
<accession>A0A9D9ENJ0</accession>
<evidence type="ECO:0000256" key="3">
    <source>
        <dbReference type="PROSITE-ProRule" id="PRU00182"/>
    </source>
</evidence>
<comment type="function">
    <text evidence="4">Responsible for synthesis of pseudouridine from uracil.</text>
</comment>
<keyword evidence="3" id="KW-0694">RNA-binding</keyword>
<organism evidence="6 7">
    <name type="scientific">Candidatus Avitreponema avistercoris</name>
    <dbReference type="NCBI Taxonomy" id="2840705"/>
    <lineage>
        <taxon>Bacteria</taxon>
        <taxon>Pseudomonadati</taxon>
        <taxon>Spirochaetota</taxon>
        <taxon>Spirochaetia</taxon>
        <taxon>Spirochaetales</taxon>
        <taxon>Candidatus Avitreponema</taxon>
    </lineage>
</organism>